<protein>
    <recommendedName>
        <fullName evidence="8">Porphobilinogen deaminase</fullName>
        <shortName evidence="8">PBG</shortName>
        <ecNumber evidence="8">2.5.1.61</ecNumber>
    </recommendedName>
    <alternativeName>
        <fullName evidence="8">Hydroxymethylbilane synthase</fullName>
        <shortName evidence="8">HMBS</shortName>
    </alternativeName>
    <alternativeName>
        <fullName evidence="8">Pre-uroporphyrinogen synthase</fullName>
    </alternativeName>
</protein>
<dbReference type="SUPFAM" id="SSF53850">
    <property type="entry name" value="Periplasmic binding protein-like II"/>
    <property type="match status" value="1"/>
</dbReference>
<comment type="similarity">
    <text evidence="3 8">Belongs to the HMBS family.</text>
</comment>
<dbReference type="SUPFAM" id="SSF54782">
    <property type="entry name" value="Porphobilinogen deaminase (hydroxymethylbilane synthase), C-terminal domain"/>
    <property type="match status" value="1"/>
</dbReference>
<dbReference type="InterPro" id="IPR022419">
    <property type="entry name" value="Porphobilin_deaminase_cofac_BS"/>
</dbReference>
<keyword evidence="12" id="KW-1185">Reference proteome</keyword>
<dbReference type="InterPro" id="IPR022418">
    <property type="entry name" value="Porphobilinogen_deaminase_C"/>
</dbReference>
<comment type="caution">
    <text evidence="11">The sequence shown here is derived from an EMBL/GenBank/DDBJ whole genome shotgun (WGS) entry which is preliminary data.</text>
</comment>
<dbReference type="Pfam" id="PF01379">
    <property type="entry name" value="Porphobil_deam"/>
    <property type="match status" value="1"/>
</dbReference>
<feature type="domain" description="Porphobilinogen deaminase N-terminal" evidence="9">
    <location>
        <begin position="8"/>
        <end position="218"/>
    </location>
</feature>
<evidence type="ECO:0000259" key="9">
    <source>
        <dbReference type="Pfam" id="PF01379"/>
    </source>
</evidence>
<feature type="modified residue" description="S-(dipyrrolylmethanemethyl)cysteine" evidence="8">
    <location>
        <position position="248"/>
    </location>
</feature>
<comment type="pathway">
    <text evidence="2">Porphyrin-containing compound metabolism; protoporphyrin-IX biosynthesis; coproporphyrinogen-III from 5-aminolevulinate: step 2/4.</text>
</comment>
<evidence type="ECO:0000256" key="6">
    <source>
        <dbReference type="ARBA" id="ARBA00023244"/>
    </source>
</evidence>
<evidence type="ECO:0000256" key="1">
    <source>
        <dbReference type="ARBA" id="ARBA00002869"/>
    </source>
</evidence>
<accession>A0ABW5QIV8</accession>
<dbReference type="EC" id="2.5.1.61" evidence="8"/>
<dbReference type="InterPro" id="IPR000860">
    <property type="entry name" value="HemC"/>
</dbReference>
<proteinExistence type="inferred from homology"/>
<dbReference type="EMBL" id="JBHUNP010000001">
    <property type="protein sequence ID" value="MFD2647702.1"/>
    <property type="molecule type" value="Genomic_DNA"/>
</dbReference>
<evidence type="ECO:0000256" key="5">
    <source>
        <dbReference type="ARBA" id="ARBA00022679"/>
    </source>
</evidence>
<evidence type="ECO:0000313" key="11">
    <source>
        <dbReference type="EMBL" id="MFD2647702.1"/>
    </source>
</evidence>
<dbReference type="PANTHER" id="PTHR11557:SF0">
    <property type="entry name" value="PORPHOBILINOGEN DEAMINASE"/>
    <property type="match status" value="1"/>
</dbReference>
<evidence type="ECO:0000256" key="4">
    <source>
        <dbReference type="ARBA" id="ARBA00011245"/>
    </source>
</evidence>
<sequence length="314" mass="33274">MQSPLPFLRLGTRGSPLALAQARLVRRLLAEAHSVPEDDIAIEVISTGGDRSQASNASLTEIGGKGLFTKEIDEAMLQGRVDVGVHSSKDVATRLPDGLRLAAFLEREDVRDAFISVTVQSLDHLPERAKFGTSSIRRKAQVLRQRPDLEVVPFRGNVGTRLEKLMSGVADATMLAMAGLNRLGESHRATAVLDPELFMPAPAQGAIGLAVRSDDERAAALVAPLDHAPTHRTLIAERAMLAVLDGSCRTPVGALTTIGGTGLTLRGEILSLDGQTSFTAGADGDDPLVVGRQVGEDLVAQAGTEWLAQWAAET</sequence>
<reference evidence="12" key="1">
    <citation type="journal article" date="2019" name="Int. J. Syst. Evol. Microbiol.">
        <title>The Global Catalogue of Microorganisms (GCM) 10K type strain sequencing project: providing services to taxonomists for standard genome sequencing and annotation.</title>
        <authorList>
            <consortium name="The Broad Institute Genomics Platform"/>
            <consortium name="The Broad Institute Genome Sequencing Center for Infectious Disease"/>
            <person name="Wu L."/>
            <person name="Ma J."/>
        </authorList>
    </citation>
    <scope>NUCLEOTIDE SEQUENCE [LARGE SCALE GENOMIC DNA]</scope>
    <source>
        <strain evidence="12">CCM 7427</strain>
    </source>
</reference>
<organism evidence="11 12">
    <name type="scientific">Devosia albogilva</name>
    <dbReference type="NCBI Taxonomy" id="429726"/>
    <lineage>
        <taxon>Bacteria</taxon>
        <taxon>Pseudomonadati</taxon>
        <taxon>Pseudomonadota</taxon>
        <taxon>Alphaproteobacteria</taxon>
        <taxon>Hyphomicrobiales</taxon>
        <taxon>Devosiaceae</taxon>
        <taxon>Devosia</taxon>
    </lineage>
</organism>
<dbReference type="PIRSF" id="PIRSF001438">
    <property type="entry name" value="4pyrrol_synth_OHMeBilane_synth"/>
    <property type="match status" value="1"/>
</dbReference>
<dbReference type="PROSITE" id="PS00533">
    <property type="entry name" value="PORPHOBILINOGEN_DEAM"/>
    <property type="match status" value="1"/>
</dbReference>
<comment type="subunit">
    <text evidence="4 8">Monomer.</text>
</comment>
<dbReference type="InterPro" id="IPR036803">
    <property type="entry name" value="Porphobilinogen_deaminase_C_sf"/>
</dbReference>
<comment type="miscellaneous">
    <text evidence="8">The porphobilinogen subunits are added to the dipyrromethane group.</text>
</comment>
<comment type="function">
    <text evidence="1 8">Tetrapolymerization of the monopyrrole PBG into the hydroxymethylbilane pre-uroporphyrinogen in several discrete steps.</text>
</comment>
<comment type="cofactor">
    <cofactor evidence="8">
        <name>dipyrromethane</name>
        <dbReference type="ChEBI" id="CHEBI:60342"/>
    </cofactor>
    <text evidence="8">Binds 1 dipyrromethane group covalently.</text>
</comment>
<dbReference type="Proteomes" id="UP001597521">
    <property type="component" value="Unassembled WGS sequence"/>
</dbReference>
<comment type="catalytic activity">
    <reaction evidence="7 8">
        <text>4 porphobilinogen + H2O = hydroxymethylbilane + 4 NH4(+)</text>
        <dbReference type="Rhea" id="RHEA:13185"/>
        <dbReference type="ChEBI" id="CHEBI:15377"/>
        <dbReference type="ChEBI" id="CHEBI:28938"/>
        <dbReference type="ChEBI" id="CHEBI:57845"/>
        <dbReference type="ChEBI" id="CHEBI:58126"/>
        <dbReference type="EC" id="2.5.1.61"/>
    </reaction>
</comment>
<evidence type="ECO:0000259" key="10">
    <source>
        <dbReference type="Pfam" id="PF03900"/>
    </source>
</evidence>
<evidence type="ECO:0000256" key="7">
    <source>
        <dbReference type="ARBA" id="ARBA00048169"/>
    </source>
</evidence>
<dbReference type="Pfam" id="PF03900">
    <property type="entry name" value="Porphobil_deamC"/>
    <property type="match status" value="1"/>
</dbReference>
<dbReference type="PANTHER" id="PTHR11557">
    <property type="entry name" value="PORPHOBILINOGEN DEAMINASE"/>
    <property type="match status" value="1"/>
</dbReference>
<feature type="domain" description="Porphobilinogen deaminase C-terminal" evidence="10">
    <location>
        <begin position="233"/>
        <end position="299"/>
    </location>
</feature>
<evidence type="ECO:0000256" key="8">
    <source>
        <dbReference type="HAMAP-Rule" id="MF_00260"/>
    </source>
</evidence>
<evidence type="ECO:0000256" key="3">
    <source>
        <dbReference type="ARBA" id="ARBA00005638"/>
    </source>
</evidence>
<keyword evidence="6 8" id="KW-0627">Porphyrin biosynthesis</keyword>
<evidence type="ECO:0000256" key="2">
    <source>
        <dbReference type="ARBA" id="ARBA00004735"/>
    </source>
</evidence>
<dbReference type="InterPro" id="IPR022417">
    <property type="entry name" value="Porphobilin_deaminase_N"/>
</dbReference>
<dbReference type="RefSeq" id="WP_386832721.1">
    <property type="nucleotide sequence ID" value="NZ_JBHUNP010000001.1"/>
</dbReference>
<keyword evidence="5 8" id="KW-0808">Transferase</keyword>
<dbReference type="GO" id="GO:0004418">
    <property type="term" value="F:hydroxymethylbilane synthase activity"/>
    <property type="evidence" value="ECO:0007669"/>
    <property type="project" value="UniProtKB-EC"/>
</dbReference>
<dbReference type="NCBIfam" id="TIGR00212">
    <property type="entry name" value="hemC"/>
    <property type="match status" value="1"/>
</dbReference>
<name>A0ABW5QIV8_9HYPH</name>
<dbReference type="Gene3D" id="3.40.190.10">
    <property type="entry name" value="Periplasmic binding protein-like II"/>
    <property type="match status" value="2"/>
</dbReference>
<dbReference type="Gene3D" id="3.30.160.40">
    <property type="entry name" value="Porphobilinogen deaminase, C-terminal domain"/>
    <property type="match status" value="1"/>
</dbReference>
<dbReference type="HAMAP" id="MF_00260">
    <property type="entry name" value="Porphobil_deam"/>
    <property type="match status" value="1"/>
</dbReference>
<gene>
    <name evidence="8 11" type="primary">hemC</name>
    <name evidence="11" type="ORF">ACFSX5_07865</name>
</gene>
<dbReference type="PRINTS" id="PR00151">
    <property type="entry name" value="PORPHBDMNASE"/>
</dbReference>
<evidence type="ECO:0000313" key="12">
    <source>
        <dbReference type="Proteomes" id="UP001597521"/>
    </source>
</evidence>